<protein>
    <recommendedName>
        <fullName evidence="3">DNA recombination and repair protein Rad51-like C-terminal domain-containing protein</fullName>
    </recommendedName>
</protein>
<dbReference type="Gene3D" id="3.40.50.300">
    <property type="entry name" value="P-loop containing nucleotide triphosphate hydrolases"/>
    <property type="match status" value="1"/>
</dbReference>
<dbReference type="InParanoid" id="I3EG08"/>
<evidence type="ECO:0000313" key="2">
    <source>
        <dbReference type="Proteomes" id="UP000002872"/>
    </source>
</evidence>
<dbReference type="HOGENOM" id="CLU_1116010_0_0_1"/>
<name>I3EG08_NEMP3</name>
<reference evidence="1" key="1">
    <citation type="submission" date="2011-01" db="EMBL/GenBank/DDBJ databases">
        <title>The Genome Sequence of Nematocida parisii strain ERTm3.</title>
        <authorList>
            <consortium name="The Broad Institute Genome Sequencing Platform"/>
            <consortium name="The Broad Institute Genome Sequencing Center for Infectious Disease"/>
            <person name="Cuomo C."/>
            <person name="Troemel E."/>
            <person name="Young S.K."/>
            <person name="Zeng Q."/>
            <person name="Gargeya S."/>
            <person name="Fitzgerald M."/>
            <person name="Haas B."/>
            <person name="Abouelleil A."/>
            <person name="Alvarado L."/>
            <person name="Arachchi H.M."/>
            <person name="Berlin A."/>
            <person name="Chapman S.B."/>
            <person name="Gearin G."/>
            <person name="Goldberg J."/>
            <person name="Griggs A."/>
            <person name="Gujja S."/>
            <person name="Hansen M."/>
            <person name="Heiman D."/>
            <person name="Howarth C."/>
            <person name="Larimer J."/>
            <person name="Lui A."/>
            <person name="MacDonald P.J.P."/>
            <person name="McCowen C."/>
            <person name="Montmayeur A."/>
            <person name="Murphy C."/>
            <person name="Neiman D."/>
            <person name="Pearson M."/>
            <person name="Priest M."/>
            <person name="Roberts A."/>
            <person name="Saif S."/>
            <person name="Shea T."/>
            <person name="Sisk P."/>
            <person name="Stolte C."/>
            <person name="Sykes S."/>
            <person name="Wortman J."/>
            <person name="Nusbaum C."/>
            <person name="Birren B."/>
        </authorList>
    </citation>
    <scope>NUCLEOTIDE SEQUENCE</scope>
    <source>
        <strain evidence="1">ERTm3</strain>
    </source>
</reference>
<dbReference type="InterPro" id="IPR027417">
    <property type="entry name" value="P-loop_NTPase"/>
</dbReference>
<gene>
    <name evidence="1" type="ORF">NEQG_01599</name>
</gene>
<dbReference type="OrthoDB" id="2187022at2759"/>
<dbReference type="AlphaFoldDB" id="I3EG08"/>
<organism evidence="1 2">
    <name type="scientific">Nematocida parisii (strain ERTm3)</name>
    <name type="common">Nematode killer fungus</name>
    <dbReference type="NCBI Taxonomy" id="935791"/>
    <lineage>
        <taxon>Eukaryota</taxon>
        <taxon>Fungi</taxon>
        <taxon>Fungi incertae sedis</taxon>
        <taxon>Microsporidia</taxon>
        <taxon>Nematocida</taxon>
    </lineage>
</organism>
<evidence type="ECO:0008006" key="3">
    <source>
        <dbReference type="Google" id="ProtNLM"/>
    </source>
</evidence>
<evidence type="ECO:0000313" key="1">
    <source>
        <dbReference type="EMBL" id="EIJ88155.1"/>
    </source>
</evidence>
<dbReference type="OMA" id="LWIESCK"/>
<proteinExistence type="predicted"/>
<dbReference type="VEuPathDB" id="MicrosporidiaDB:NEQG_01599"/>
<dbReference type="Proteomes" id="UP000002872">
    <property type="component" value="Unassembled WGS sequence"/>
</dbReference>
<dbReference type="EMBL" id="GL870879">
    <property type="protein sequence ID" value="EIJ88155.1"/>
    <property type="molecule type" value="Genomic_DNA"/>
</dbReference>
<keyword evidence="2" id="KW-1185">Reference proteome</keyword>
<sequence>MNMERLPIISEIYGDKNSGRSEFCYYMAQNVNSLWIESCKRTCTKTADSLMIDLNSMHICKIEYVHLLVNKLKTNEIQCFIKDHKVNLLVINNLDDFLADCTERKWEYAELVKNLKLLYITHSVKSIIITQSRPEQFKPVVIGNRPMWSTSTDNKSNEYAQEEDERGFGININIYNILKRYKKEKIPKSTAESALWNMCMPTRFYIEKTPAAEIRILKVIKPKLASNPEYILNATPTRITMKRIEPSDN</sequence>
<accession>I3EG08</accession>